<feature type="region of interest" description="Disordered" evidence="1">
    <location>
        <begin position="76"/>
        <end position="98"/>
    </location>
</feature>
<protein>
    <submittedName>
        <fullName evidence="2">Uncharacterized protein</fullName>
    </submittedName>
</protein>
<organism evidence="2 3">
    <name type="scientific">Hermanssonia centrifuga</name>
    <dbReference type="NCBI Taxonomy" id="98765"/>
    <lineage>
        <taxon>Eukaryota</taxon>
        <taxon>Fungi</taxon>
        <taxon>Dikarya</taxon>
        <taxon>Basidiomycota</taxon>
        <taxon>Agaricomycotina</taxon>
        <taxon>Agaricomycetes</taxon>
        <taxon>Polyporales</taxon>
        <taxon>Meruliaceae</taxon>
        <taxon>Hermanssonia</taxon>
    </lineage>
</organism>
<comment type="caution">
    <text evidence="2">The sequence shown here is derived from an EMBL/GenBank/DDBJ whole genome shotgun (WGS) entry which is preliminary data.</text>
</comment>
<dbReference type="AlphaFoldDB" id="A0A2R6NR70"/>
<reference evidence="2 3" key="1">
    <citation type="submission" date="2018-02" db="EMBL/GenBank/DDBJ databases">
        <title>Genome sequence of the basidiomycete white-rot fungus Phlebia centrifuga.</title>
        <authorList>
            <person name="Granchi Z."/>
            <person name="Peng M."/>
            <person name="de Vries R.P."/>
            <person name="Hilden K."/>
            <person name="Makela M.R."/>
            <person name="Grigoriev I."/>
            <person name="Riley R."/>
        </authorList>
    </citation>
    <scope>NUCLEOTIDE SEQUENCE [LARGE SCALE GENOMIC DNA]</scope>
    <source>
        <strain evidence="2 3">FBCC195</strain>
    </source>
</reference>
<proteinExistence type="predicted"/>
<feature type="compositionally biased region" description="Acidic residues" evidence="1">
    <location>
        <begin position="81"/>
        <end position="94"/>
    </location>
</feature>
<evidence type="ECO:0000313" key="3">
    <source>
        <dbReference type="Proteomes" id="UP000186601"/>
    </source>
</evidence>
<accession>A0A2R6NR70</accession>
<dbReference type="Proteomes" id="UP000186601">
    <property type="component" value="Unassembled WGS sequence"/>
</dbReference>
<gene>
    <name evidence="2" type="ORF">PHLCEN_2v9575</name>
</gene>
<sequence length="181" mass="19994">MGAMSHHIDLQLTVALESRGKTSRKTLWMPTRTTIARMPDILGEASAAEDWTFPPSMRVRVAKCWAPFALDAEMASKQDSEDVSDDESVSDGSDDGERVGCNSVQDVLITGESARWQRLAKFDGLVALITSRDVQIFRDCIIRGGKTWIGNWRALATDVSPLLFEGPFIASRFETPARTTT</sequence>
<dbReference type="EMBL" id="MLYV02000957">
    <property type="protein sequence ID" value="PSR74778.1"/>
    <property type="molecule type" value="Genomic_DNA"/>
</dbReference>
<evidence type="ECO:0000256" key="1">
    <source>
        <dbReference type="SAM" id="MobiDB-lite"/>
    </source>
</evidence>
<evidence type="ECO:0000313" key="2">
    <source>
        <dbReference type="EMBL" id="PSR74778.1"/>
    </source>
</evidence>
<keyword evidence="3" id="KW-1185">Reference proteome</keyword>
<name>A0A2R6NR70_9APHY</name>